<organism evidence="2 3">
    <name type="scientific">Cryptococcus amylolentus CBS 6273</name>
    <dbReference type="NCBI Taxonomy" id="1296118"/>
    <lineage>
        <taxon>Eukaryota</taxon>
        <taxon>Fungi</taxon>
        <taxon>Dikarya</taxon>
        <taxon>Basidiomycota</taxon>
        <taxon>Agaricomycotina</taxon>
        <taxon>Tremellomycetes</taxon>
        <taxon>Tremellales</taxon>
        <taxon>Cryptococcaceae</taxon>
        <taxon>Cryptococcus</taxon>
    </lineage>
</organism>
<evidence type="ECO:0000313" key="2">
    <source>
        <dbReference type="EMBL" id="ODN97031.1"/>
    </source>
</evidence>
<accession>A0A1E3JAT8</accession>
<name>A0A1E3JAT8_9TREE</name>
<protein>
    <submittedName>
        <fullName evidence="2">Uncharacterized protein</fullName>
    </submittedName>
</protein>
<evidence type="ECO:0000256" key="1">
    <source>
        <dbReference type="SAM" id="SignalP"/>
    </source>
</evidence>
<feature type="signal peptide" evidence="1">
    <location>
        <begin position="1"/>
        <end position="18"/>
    </location>
</feature>
<dbReference type="Proteomes" id="UP000095149">
    <property type="component" value="Unassembled WGS sequence"/>
</dbReference>
<reference evidence="2 3" key="1">
    <citation type="submission" date="2016-06" db="EMBL/GenBank/DDBJ databases">
        <title>Evolution of pathogenesis and genome organization in the Tremellales.</title>
        <authorList>
            <person name="Cuomo C."/>
            <person name="Litvintseva A."/>
            <person name="Heitman J."/>
            <person name="Chen Y."/>
            <person name="Sun S."/>
            <person name="Springer D."/>
            <person name="Dromer F."/>
            <person name="Young S."/>
            <person name="Zeng Q."/>
            <person name="Chapman S."/>
            <person name="Gujja S."/>
            <person name="Saif S."/>
            <person name="Birren B."/>
        </authorList>
    </citation>
    <scope>NUCLEOTIDE SEQUENCE [LARGE SCALE GENOMIC DNA]</scope>
    <source>
        <strain evidence="2 3">CBS 6273</strain>
    </source>
</reference>
<sequence>MPFLSIAFLLLMELPADALPQTVAALQAEIDGTMGQMLDSVQRIHGREHALDHLQGQPGTFSFPSLLWQKIPSLMIVLDLIAELEAAAQHFKTVGKDTFVKQYYCKNCDAPYARSPEAPHDHETCIRCNAVLVDKAHKIDCPFRWVKQKPPHHDAKSSGSQKCVVS</sequence>
<dbReference type="AlphaFoldDB" id="A0A1E3JAT8"/>
<dbReference type="Gene3D" id="1.20.5.110">
    <property type="match status" value="1"/>
</dbReference>
<gene>
    <name evidence="2" type="ORF">I350_08009</name>
</gene>
<dbReference type="EMBL" id="MEKH01000014">
    <property type="protein sequence ID" value="ODN97031.1"/>
    <property type="molecule type" value="Genomic_DNA"/>
</dbReference>
<proteinExistence type="predicted"/>
<dbReference type="OrthoDB" id="10400740at2759"/>
<evidence type="ECO:0000313" key="3">
    <source>
        <dbReference type="Proteomes" id="UP000095149"/>
    </source>
</evidence>
<feature type="chain" id="PRO_5009130217" evidence="1">
    <location>
        <begin position="19"/>
        <end position="166"/>
    </location>
</feature>
<comment type="caution">
    <text evidence="2">The sequence shown here is derived from an EMBL/GenBank/DDBJ whole genome shotgun (WGS) entry which is preliminary data.</text>
</comment>
<keyword evidence="1" id="KW-0732">Signal</keyword>